<evidence type="ECO:0000313" key="7">
    <source>
        <dbReference type="EMBL" id="KIM85340.1"/>
    </source>
</evidence>
<comment type="function">
    <text evidence="3">Regulates mitochondrial small subunit maturation by controlling 15S rRNA 5'-end processing. Localizes to the 5' precursor of the 15S rRNA in a position that is subsequently occupied by mS47 in the mature yeast mtSSU. Uses structure and sequence-specific RNA recognition, binding to a single-stranded region of the precursor and specifically recognizing bases -6 to -1. The exchange of Ccm1 for mS47 is coupled to the irreversible removal of precursor rRNA that is accompanied by conformational changes of the mitoribosomal proteins uS5m and mS26. These conformational changes signal completion of 5'-end rRNA processing through protection of the mature 5'-end of the 15S rRNA and stabilization of mS47. The removal of the 5' precursor together with the dissociation of Ccm1 may be catalyzed by the 5'-3' exoribonuclease Pet127. Involved in the specific removal of group I introns in mitochondrial encoded transcripts.</text>
</comment>
<dbReference type="Pfam" id="PF13812">
    <property type="entry name" value="PPR_3"/>
    <property type="match status" value="2"/>
</dbReference>
<evidence type="ECO:0008006" key="9">
    <source>
        <dbReference type="Google" id="ProtNLM"/>
    </source>
</evidence>
<evidence type="ECO:0000313" key="8">
    <source>
        <dbReference type="Proteomes" id="UP000054166"/>
    </source>
</evidence>
<feature type="repeat" description="PPR" evidence="5">
    <location>
        <begin position="701"/>
        <end position="735"/>
    </location>
</feature>
<dbReference type="NCBIfam" id="TIGR00756">
    <property type="entry name" value="PPR"/>
    <property type="match status" value="2"/>
</dbReference>
<keyword evidence="2" id="KW-0677">Repeat</keyword>
<name>A0A0C3FMK7_PILCF</name>
<evidence type="ECO:0000256" key="5">
    <source>
        <dbReference type="PROSITE-ProRule" id="PRU00708"/>
    </source>
</evidence>
<evidence type="ECO:0000256" key="3">
    <source>
        <dbReference type="ARBA" id="ARBA00044493"/>
    </source>
</evidence>
<dbReference type="InterPro" id="IPR011990">
    <property type="entry name" value="TPR-like_helical_dom_sf"/>
</dbReference>
<dbReference type="InterPro" id="IPR002885">
    <property type="entry name" value="PPR_rpt"/>
</dbReference>
<feature type="region of interest" description="Disordered" evidence="6">
    <location>
        <begin position="26"/>
        <end position="67"/>
    </location>
</feature>
<feature type="compositionally biased region" description="Low complexity" evidence="6">
    <location>
        <begin position="31"/>
        <end position="44"/>
    </location>
</feature>
<dbReference type="Pfam" id="PF01535">
    <property type="entry name" value="PPR"/>
    <property type="match status" value="1"/>
</dbReference>
<dbReference type="Proteomes" id="UP000054166">
    <property type="component" value="Unassembled WGS sequence"/>
</dbReference>
<protein>
    <recommendedName>
        <fullName evidence="9">Pentacotripeptide-repeat region of PRORP domain-containing protein</fullName>
    </recommendedName>
</protein>
<comment type="similarity">
    <text evidence="1">Belongs to the CCM1 family.</text>
</comment>
<organism evidence="7 8">
    <name type="scientific">Piloderma croceum (strain F 1598)</name>
    <dbReference type="NCBI Taxonomy" id="765440"/>
    <lineage>
        <taxon>Eukaryota</taxon>
        <taxon>Fungi</taxon>
        <taxon>Dikarya</taxon>
        <taxon>Basidiomycota</taxon>
        <taxon>Agaricomycotina</taxon>
        <taxon>Agaricomycetes</taxon>
        <taxon>Agaricomycetidae</taxon>
        <taxon>Atheliales</taxon>
        <taxon>Atheliaceae</taxon>
        <taxon>Piloderma</taxon>
    </lineage>
</organism>
<dbReference type="PANTHER" id="PTHR47936">
    <property type="entry name" value="PPR_LONG DOMAIN-CONTAINING PROTEIN"/>
    <property type="match status" value="1"/>
</dbReference>
<evidence type="ECO:0000256" key="6">
    <source>
        <dbReference type="SAM" id="MobiDB-lite"/>
    </source>
</evidence>
<keyword evidence="8" id="KW-1185">Reference proteome</keyword>
<dbReference type="HOGENOM" id="CLU_013696_0_0_1"/>
<sequence>MLKRVGRVDWHLQQTAVELLKRSITHDTVQSASRTKSSTATSVANPTNPGTRHRNIKDSPSDQQRGRHGIGITAKYDWVPPPEKLTLPHLPLNVVDMISELFAENSLASKLNYLHSSAVSDQFTDRIKATKLAEALVHTQHPHRANQVLQLAHELGCPLKQSAYECVAYQLAEAKHWYLMRPLFALGKQQTGRTTVRLLNWRIRAAVESSHYEYLANVLDEFKLENLKPNRRTYHLLVTGHIRNHDLRQARECLKMMEAAGIRLDATTHSAIVAVYRSLGPATDVQDRAFGTLGIVSDRTSTITLNSLMQLYADVNSVSGILRVLSHFQLGDTNVFDELGSHILPHDNEPSLDHHSVAQEDIGTSCQPAPLPVIPDVVTFTILINYMVRRNNLSGAIWILERMLSVGVRPDSPAAAAIIRAYFGAGQRGTAIGIIADMCRRHDVPHSLFSLLGLTSSCAEKHTLCLSDIPLTAEVFNAWLKSALKTHGLRGARTVLHVMHTCRIRRDSQTIEIILGYLQSVTNARPSYIMRVLRHLTTQFIPPTLNHLHIVMRSIMRREKFLVLGSGWNVTAAKFSHQRRDLSSYPEGFISGIADSFDPTAGIKLPRIHPCHGPMLSLVQSLSSRRIMSNRMTIALRLRHEAVTKSNVIAAKRVFQEMLARGMRPSGYHFAALMEGHSLAGDMLSAEDAMGSALDAGIPANVVMFTILIVGHARLGNPDRAMGTFRSMIAAGVRPDVPAVDAIASAYFVVGAYRMAKRVLLALWPYAQTLPEGIQTASLGQLARALRARHAKRKISDQPKYLSQSEQNILHRKILKLVEVWRRLGPLEMRYGLLPKTPKRRLQIKDGCGHKP</sequence>
<dbReference type="GO" id="GO:0031930">
    <property type="term" value="P:mitochondria-nucleus signaling pathway"/>
    <property type="evidence" value="ECO:0007669"/>
    <property type="project" value="TreeGrafter"/>
</dbReference>
<dbReference type="STRING" id="765440.A0A0C3FMK7"/>
<dbReference type="PANTHER" id="PTHR47936:SF1">
    <property type="entry name" value="PENTATRICOPEPTIDE REPEAT-CONTAINING PROTEIN GUN1, CHLOROPLASTIC"/>
    <property type="match status" value="1"/>
</dbReference>
<proteinExistence type="inferred from homology"/>
<evidence type="ECO:0000256" key="2">
    <source>
        <dbReference type="ARBA" id="ARBA00022737"/>
    </source>
</evidence>
<dbReference type="InParanoid" id="A0A0C3FMK7"/>
<feature type="repeat" description="PPR" evidence="5">
    <location>
        <begin position="230"/>
        <end position="264"/>
    </location>
</feature>
<dbReference type="Gene3D" id="1.25.40.10">
    <property type="entry name" value="Tetratricopeptide repeat domain"/>
    <property type="match status" value="3"/>
</dbReference>
<reference evidence="7 8" key="1">
    <citation type="submission" date="2014-04" db="EMBL/GenBank/DDBJ databases">
        <authorList>
            <consortium name="DOE Joint Genome Institute"/>
            <person name="Kuo A."/>
            <person name="Tarkka M."/>
            <person name="Buscot F."/>
            <person name="Kohler A."/>
            <person name="Nagy L.G."/>
            <person name="Floudas D."/>
            <person name="Copeland A."/>
            <person name="Barry K.W."/>
            <person name="Cichocki N."/>
            <person name="Veneault-Fourrey C."/>
            <person name="LaButti K."/>
            <person name="Lindquist E.A."/>
            <person name="Lipzen A."/>
            <person name="Lundell T."/>
            <person name="Morin E."/>
            <person name="Murat C."/>
            <person name="Sun H."/>
            <person name="Tunlid A."/>
            <person name="Henrissat B."/>
            <person name="Grigoriev I.V."/>
            <person name="Hibbett D.S."/>
            <person name="Martin F."/>
            <person name="Nordberg H.P."/>
            <person name="Cantor M.N."/>
            <person name="Hua S.X."/>
        </authorList>
    </citation>
    <scope>NUCLEOTIDE SEQUENCE [LARGE SCALE GENOMIC DNA]</scope>
    <source>
        <strain evidence="7 8">F 1598</strain>
    </source>
</reference>
<gene>
    <name evidence="7" type="ORF">PILCRDRAFT_358044</name>
</gene>
<evidence type="ECO:0000256" key="1">
    <source>
        <dbReference type="ARBA" id="ARBA00006192"/>
    </source>
</evidence>
<accession>A0A0C3FMK7</accession>
<dbReference type="AlphaFoldDB" id="A0A0C3FMK7"/>
<feature type="repeat" description="PPR" evidence="5">
    <location>
        <begin position="376"/>
        <end position="410"/>
    </location>
</feature>
<dbReference type="OrthoDB" id="185373at2759"/>
<dbReference type="PROSITE" id="PS51375">
    <property type="entry name" value="PPR"/>
    <property type="match status" value="3"/>
</dbReference>
<reference evidence="8" key="2">
    <citation type="submission" date="2015-01" db="EMBL/GenBank/DDBJ databases">
        <title>Evolutionary Origins and Diversification of the Mycorrhizal Mutualists.</title>
        <authorList>
            <consortium name="DOE Joint Genome Institute"/>
            <consortium name="Mycorrhizal Genomics Consortium"/>
            <person name="Kohler A."/>
            <person name="Kuo A."/>
            <person name="Nagy L.G."/>
            <person name="Floudas D."/>
            <person name="Copeland A."/>
            <person name="Barry K.W."/>
            <person name="Cichocki N."/>
            <person name="Veneault-Fourrey C."/>
            <person name="LaButti K."/>
            <person name="Lindquist E.A."/>
            <person name="Lipzen A."/>
            <person name="Lundell T."/>
            <person name="Morin E."/>
            <person name="Murat C."/>
            <person name="Riley R."/>
            <person name="Ohm R."/>
            <person name="Sun H."/>
            <person name="Tunlid A."/>
            <person name="Henrissat B."/>
            <person name="Grigoriev I.V."/>
            <person name="Hibbett D.S."/>
            <person name="Martin F."/>
        </authorList>
    </citation>
    <scope>NUCLEOTIDE SEQUENCE [LARGE SCALE GENOMIC DNA]</scope>
    <source>
        <strain evidence="8">F 1598</strain>
    </source>
</reference>
<comment type="subunit">
    <text evidence="4">Binds to mitochondrial small subunit 15S rRNA.</text>
</comment>
<evidence type="ECO:0000256" key="4">
    <source>
        <dbReference type="ARBA" id="ARBA00044511"/>
    </source>
</evidence>
<dbReference type="EMBL" id="KN832985">
    <property type="protein sequence ID" value="KIM85340.1"/>
    <property type="molecule type" value="Genomic_DNA"/>
</dbReference>